<dbReference type="PANTHER" id="PTHR43528:SF1">
    <property type="entry name" value="ALPHA-KETOGLUTARATE PERMEASE"/>
    <property type="match status" value="1"/>
</dbReference>
<dbReference type="Gene3D" id="1.20.1250.20">
    <property type="entry name" value="MFS general substrate transporter like domains"/>
    <property type="match status" value="2"/>
</dbReference>
<evidence type="ECO:0000256" key="6">
    <source>
        <dbReference type="ARBA" id="ARBA00022989"/>
    </source>
</evidence>
<comment type="subcellular location">
    <subcellularLocation>
        <location evidence="1">Cell membrane</location>
        <topology evidence="1">Multi-pass membrane protein</topology>
    </subcellularLocation>
</comment>
<evidence type="ECO:0000256" key="4">
    <source>
        <dbReference type="ARBA" id="ARBA00022692"/>
    </source>
</evidence>
<dbReference type="PANTHER" id="PTHR43528">
    <property type="entry name" value="ALPHA-KETOGLUTARATE PERMEASE"/>
    <property type="match status" value="1"/>
</dbReference>
<dbReference type="InterPro" id="IPR005829">
    <property type="entry name" value="Sugar_transporter_CS"/>
</dbReference>
<feature type="transmembrane region" description="Helical" evidence="9">
    <location>
        <begin position="309"/>
        <end position="327"/>
    </location>
</feature>
<dbReference type="NCBIfam" id="NF007927">
    <property type="entry name" value="PRK10642.1"/>
    <property type="match status" value="1"/>
</dbReference>
<organism evidence="11 12">
    <name type="scientific">Streptomyces rimosus subsp. rimosus</name>
    <dbReference type="NCBI Taxonomy" id="132474"/>
    <lineage>
        <taxon>Bacteria</taxon>
        <taxon>Bacillati</taxon>
        <taxon>Actinomycetota</taxon>
        <taxon>Actinomycetes</taxon>
        <taxon>Kitasatosporales</taxon>
        <taxon>Streptomycetaceae</taxon>
        <taxon>Streptomyces</taxon>
    </lineage>
</organism>
<evidence type="ECO:0000256" key="3">
    <source>
        <dbReference type="ARBA" id="ARBA00022475"/>
    </source>
</evidence>
<evidence type="ECO:0000256" key="5">
    <source>
        <dbReference type="ARBA" id="ARBA00022847"/>
    </source>
</evidence>
<reference evidence="11 12" key="1">
    <citation type="submission" date="2022-03" db="EMBL/GenBank/DDBJ databases">
        <title>Complete genome of Streptomyces rimosus ssp. rimosus R7 (=ATCC 10970).</title>
        <authorList>
            <person name="Beganovic S."/>
            <person name="Ruckert C."/>
            <person name="Busche T."/>
            <person name="Kalinowski J."/>
            <person name="Wittmann C."/>
        </authorList>
    </citation>
    <scope>NUCLEOTIDE SEQUENCE [LARGE SCALE GENOMIC DNA]</scope>
    <source>
        <strain evidence="11 12">R7</strain>
    </source>
</reference>
<feature type="transmembrane region" description="Helical" evidence="9">
    <location>
        <begin position="440"/>
        <end position="465"/>
    </location>
</feature>
<evidence type="ECO:0000256" key="2">
    <source>
        <dbReference type="ARBA" id="ARBA00022448"/>
    </source>
</evidence>
<accession>A0ABY3Z743</accession>
<keyword evidence="7 9" id="KW-0472">Membrane</keyword>
<keyword evidence="2" id="KW-0813">Transport</keyword>
<dbReference type="PROSITE" id="PS00217">
    <property type="entry name" value="SUGAR_TRANSPORT_2"/>
    <property type="match status" value="1"/>
</dbReference>
<proteinExistence type="predicted"/>
<dbReference type="PROSITE" id="PS50850">
    <property type="entry name" value="MFS"/>
    <property type="match status" value="1"/>
</dbReference>
<dbReference type="InterPro" id="IPR005828">
    <property type="entry name" value="MFS_sugar_transport-like"/>
</dbReference>
<feature type="transmembrane region" description="Helical" evidence="9">
    <location>
        <begin position="376"/>
        <end position="395"/>
    </location>
</feature>
<evidence type="ECO:0000256" key="8">
    <source>
        <dbReference type="SAM" id="MobiDB-lite"/>
    </source>
</evidence>
<keyword evidence="12" id="KW-1185">Reference proteome</keyword>
<feature type="transmembrane region" description="Helical" evidence="9">
    <location>
        <begin position="109"/>
        <end position="133"/>
    </location>
</feature>
<gene>
    <name evidence="11" type="primary">proP2</name>
    <name evidence="11" type="ORF">SRIMR7_28575</name>
</gene>
<feature type="compositionally biased region" description="Low complexity" evidence="8">
    <location>
        <begin position="10"/>
        <end position="21"/>
    </location>
</feature>
<feature type="transmembrane region" description="Helical" evidence="9">
    <location>
        <begin position="347"/>
        <end position="364"/>
    </location>
</feature>
<keyword evidence="5" id="KW-0769">Symport</keyword>
<keyword evidence="6 9" id="KW-1133">Transmembrane helix</keyword>
<protein>
    <submittedName>
        <fullName evidence="11">Proline/betaine transporter</fullName>
    </submittedName>
</protein>
<feature type="compositionally biased region" description="Low complexity" evidence="8">
    <location>
        <begin position="517"/>
        <end position="526"/>
    </location>
</feature>
<feature type="transmembrane region" description="Helical" evidence="9">
    <location>
        <begin position="214"/>
        <end position="237"/>
    </location>
</feature>
<feature type="region of interest" description="Disordered" evidence="8">
    <location>
        <begin position="497"/>
        <end position="536"/>
    </location>
</feature>
<dbReference type="CDD" id="cd17366">
    <property type="entry name" value="MFS_ProP"/>
    <property type="match status" value="1"/>
</dbReference>
<evidence type="ECO:0000313" key="12">
    <source>
        <dbReference type="Proteomes" id="UP000829494"/>
    </source>
</evidence>
<feature type="transmembrane region" description="Helical" evidence="9">
    <location>
        <begin position="169"/>
        <end position="193"/>
    </location>
</feature>
<dbReference type="InterPro" id="IPR036259">
    <property type="entry name" value="MFS_trans_sf"/>
</dbReference>
<dbReference type="SUPFAM" id="SSF103473">
    <property type="entry name" value="MFS general substrate transporter"/>
    <property type="match status" value="1"/>
</dbReference>
<dbReference type="InterPro" id="IPR051084">
    <property type="entry name" value="H+-coupled_symporters"/>
</dbReference>
<dbReference type="Pfam" id="PF00083">
    <property type="entry name" value="Sugar_tr"/>
    <property type="match status" value="1"/>
</dbReference>
<keyword evidence="3" id="KW-1003">Cell membrane</keyword>
<feature type="domain" description="Major facilitator superfamily (MFS) profile" evidence="10">
    <location>
        <begin position="73"/>
        <end position="494"/>
    </location>
</feature>
<feature type="compositionally biased region" description="Polar residues" evidence="8">
    <location>
        <begin position="24"/>
        <end position="35"/>
    </location>
</feature>
<feature type="region of interest" description="Disordered" evidence="8">
    <location>
        <begin position="1"/>
        <end position="63"/>
    </location>
</feature>
<name>A0ABY3Z743_STRRM</name>
<evidence type="ECO:0000313" key="11">
    <source>
        <dbReference type="EMBL" id="UNZ06108.1"/>
    </source>
</evidence>
<dbReference type="Proteomes" id="UP000829494">
    <property type="component" value="Chromosome"/>
</dbReference>
<dbReference type="InterPro" id="IPR020846">
    <property type="entry name" value="MFS_dom"/>
</dbReference>
<sequence>MAGETRPGGRSMQSSQRAQASEHVPTQSPVAQRTRTGGPAPDQADTAEADEPEKREKGGDDVTVVDPSMVKRAVSAAAVGNAMEWFDFGVYSYIAVTLGQVFFPSGNPTAQLLSTFGTFAAAFLVRPIGGMVFGPLGDRIGRQKILAITMIMMAAGTFAIGLIPSYASIGVWAPILLLVARLVQGFSTGGEYGGASTFIAEYAPDKKRGFMGSWLEFGTLAGYVGGAGLVTLLTWLLRDNHDALLSWGWRIPFLIAGPMGIIGLYLRMRLEETPAFAQLEKEARSKEKERREAEKKLGLREMVFGQWRAMLLCVGLVLVFNVTDYMLLSYMPSYLTSELKYDETHGLLVVLAVMVVMMCVQPFAGRLTDRFGRRPVIATGCVGFLVLSVPALLLIRQGSLVGVALGMAVLGLLLVCFTSTMPSTLPALFPTKVRYGSLSIGFNVSVSVFGGTTPLVVTALIGATGNNMMPAFYMMAAAVIGGIAVLLMTESACKPLPGSPPAVETESEARALRKAAKSAAGAGSAAGKRRVAESPA</sequence>
<feature type="transmembrane region" description="Helical" evidence="9">
    <location>
        <begin position="401"/>
        <end position="428"/>
    </location>
</feature>
<feature type="transmembrane region" description="Helical" evidence="9">
    <location>
        <begin position="85"/>
        <end position="103"/>
    </location>
</feature>
<keyword evidence="4 9" id="KW-0812">Transmembrane</keyword>
<evidence type="ECO:0000256" key="7">
    <source>
        <dbReference type="ARBA" id="ARBA00023136"/>
    </source>
</evidence>
<feature type="transmembrane region" description="Helical" evidence="9">
    <location>
        <begin position="249"/>
        <end position="266"/>
    </location>
</feature>
<feature type="transmembrane region" description="Helical" evidence="9">
    <location>
        <begin position="471"/>
        <end position="489"/>
    </location>
</feature>
<dbReference type="EMBL" id="CP094298">
    <property type="protein sequence ID" value="UNZ06108.1"/>
    <property type="molecule type" value="Genomic_DNA"/>
</dbReference>
<evidence type="ECO:0000259" key="10">
    <source>
        <dbReference type="PROSITE" id="PS50850"/>
    </source>
</evidence>
<evidence type="ECO:0000256" key="1">
    <source>
        <dbReference type="ARBA" id="ARBA00004651"/>
    </source>
</evidence>
<evidence type="ECO:0000256" key="9">
    <source>
        <dbReference type="SAM" id="Phobius"/>
    </source>
</evidence>